<dbReference type="AlphaFoldDB" id="A0A9N9FXT5"/>
<dbReference type="OrthoDB" id="2377911at2759"/>
<dbReference type="SUPFAM" id="SSF58022">
    <property type="entry name" value="XRCC4, C-terminal oligomerization domain"/>
    <property type="match status" value="1"/>
</dbReference>
<name>A0A9N9FXT5_9GLOM</name>
<gene>
    <name evidence="1" type="ORF">POCULU_LOCUS5967</name>
</gene>
<accession>A0A9N9FXT5</accession>
<reference evidence="1" key="1">
    <citation type="submission" date="2021-06" db="EMBL/GenBank/DDBJ databases">
        <authorList>
            <person name="Kallberg Y."/>
            <person name="Tangrot J."/>
            <person name="Rosling A."/>
        </authorList>
    </citation>
    <scope>NUCLEOTIDE SEQUENCE</scope>
    <source>
        <strain evidence="1">IA702</strain>
    </source>
</reference>
<dbReference type="Proteomes" id="UP000789572">
    <property type="component" value="Unassembled WGS sequence"/>
</dbReference>
<dbReference type="Gene3D" id="1.20.5.370">
    <property type="match status" value="1"/>
</dbReference>
<evidence type="ECO:0000313" key="2">
    <source>
        <dbReference type="Proteomes" id="UP000789572"/>
    </source>
</evidence>
<dbReference type="EMBL" id="CAJVPJ010001005">
    <property type="protein sequence ID" value="CAG8570440.1"/>
    <property type="molecule type" value="Genomic_DNA"/>
</dbReference>
<evidence type="ECO:0000313" key="1">
    <source>
        <dbReference type="EMBL" id="CAG8570440.1"/>
    </source>
</evidence>
<organism evidence="1 2">
    <name type="scientific">Paraglomus occultum</name>
    <dbReference type="NCBI Taxonomy" id="144539"/>
    <lineage>
        <taxon>Eukaryota</taxon>
        <taxon>Fungi</taxon>
        <taxon>Fungi incertae sedis</taxon>
        <taxon>Mucoromycota</taxon>
        <taxon>Glomeromycotina</taxon>
        <taxon>Glomeromycetes</taxon>
        <taxon>Paraglomerales</taxon>
        <taxon>Paraglomeraceae</taxon>
        <taxon>Paraglomus</taxon>
    </lineage>
</organism>
<keyword evidence="2" id="KW-1185">Reference proteome</keyword>
<sequence>MTEKVYSTKLFVIEPADVTLGSRKFYCQTIWYKPKILTDTENLLPADVICEVKLTDCTDYWGAKVTNSQLMENTTLNISKDFNNKRLGVIQGLLNGQRQVDNRPCRLSVNSQNELVFTVEGRENSSNYDEQLVAVVDIWKLQLHSVRDQSLQNMWRELLSNAIEQINSAEKLNTETAKMLKGKRKFSTKEIDRMNVTKSILDKNLIIKFSVVLNSKKQKIRKLKRLLERQE</sequence>
<protein>
    <submittedName>
        <fullName evidence="1">1138_t:CDS:1</fullName>
    </submittedName>
</protein>
<proteinExistence type="predicted"/>
<comment type="caution">
    <text evidence="1">The sequence shown here is derived from an EMBL/GenBank/DDBJ whole genome shotgun (WGS) entry which is preliminary data.</text>
</comment>
<dbReference type="InterPro" id="IPR014751">
    <property type="entry name" value="XRCC4-like_C"/>
</dbReference>